<dbReference type="InterPro" id="IPR010998">
    <property type="entry name" value="Integrase_recombinase_N"/>
</dbReference>
<evidence type="ECO:0000259" key="7">
    <source>
        <dbReference type="PROSITE" id="PS51900"/>
    </source>
</evidence>
<dbReference type="Gene3D" id="1.10.150.130">
    <property type="match status" value="1"/>
</dbReference>
<proteinExistence type="inferred from homology"/>
<dbReference type="SUPFAM" id="SSF56349">
    <property type="entry name" value="DNA breaking-rejoining enzymes"/>
    <property type="match status" value="1"/>
</dbReference>
<dbReference type="PROSITE" id="PS51900">
    <property type="entry name" value="CB"/>
    <property type="match status" value="1"/>
</dbReference>
<dbReference type="InterPro" id="IPR011010">
    <property type="entry name" value="DNA_brk_join_enz"/>
</dbReference>
<dbReference type="InterPro" id="IPR044068">
    <property type="entry name" value="CB"/>
</dbReference>
<dbReference type="InterPro" id="IPR013762">
    <property type="entry name" value="Integrase-like_cat_sf"/>
</dbReference>
<dbReference type="PROSITE" id="PS51898">
    <property type="entry name" value="TYR_RECOMBINASE"/>
    <property type="match status" value="1"/>
</dbReference>
<comment type="similarity">
    <text evidence="1">Belongs to the 'phage' integrase family.</text>
</comment>
<dbReference type="InterPro" id="IPR004107">
    <property type="entry name" value="Integrase_SAM-like_N"/>
</dbReference>
<evidence type="ECO:0000259" key="6">
    <source>
        <dbReference type="PROSITE" id="PS51898"/>
    </source>
</evidence>
<gene>
    <name evidence="8" type="ORF">CCAS_09020</name>
</gene>
<sequence>MARGRPALPLGTHGEIWFEPLESGKTRARTWLKLMNGETVMIQATAASKNKAQNLLKERCQERLGGSDTGHLKVTSPISALMEHWYQTTGDRRPQSRDRYRSAIDIHIIPGFGKMRINQVTPWFLQEWINAQSPGTIGTTFTVLNQSFRMAVRYGLISANPLAAVDKPKSQSKEVRALQGDEIQEFRDLMKASGNETLIDVTNFSLSTGLRAGEVLGIQWTDIDVSAEVPTLRLSGQVTYSKEKGHIRQEEGKSASAKRPIQLPAIAQEIISRRREKYGDLEMVFPSGAGTYIWENNFNRWLRDARGECFKWVTIHTLRKTFSSIVADALGPHKAADVLGHSDSRLTEKVYYERNRSGVAIGHVIDGALSPQKAHK</sequence>
<dbReference type="GO" id="GO:0003677">
    <property type="term" value="F:DNA binding"/>
    <property type="evidence" value="ECO:0007669"/>
    <property type="project" value="UniProtKB-UniRule"/>
</dbReference>
<evidence type="ECO:0000256" key="5">
    <source>
        <dbReference type="PROSITE-ProRule" id="PRU01248"/>
    </source>
</evidence>
<evidence type="ECO:0000313" key="8">
    <source>
        <dbReference type="EMBL" id="CCE55308.1"/>
    </source>
</evidence>
<dbReference type="EMBL" id="CAFW01000079">
    <property type="protein sequence ID" value="CCE55308.1"/>
    <property type="molecule type" value="Genomic_DNA"/>
</dbReference>
<protein>
    <submittedName>
        <fullName evidence="8">Putative phage integrase</fullName>
    </submittedName>
</protein>
<keyword evidence="4" id="KW-0233">DNA recombination</keyword>
<dbReference type="Proteomes" id="UP000004840">
    <property type="component" value="Unassembled WGS sequence"/>
</dbReference>
<comment type="caution">
    <text evidence="8">The sequence shown here is derived from an EMBL/GenBank/DDBJ whole genome shotgun (WGS) entry which is preliminary data.</text>
</comment>
<dbReference type="GO" id="GO:0015074">
    <property type="term" value="P:DNA integration"/>
    <property type="evidence" value="ECO:0007669"/>
    <property type="project" value="UniProtKB-KW"/>
</dbReference>
<accession>G7HYP3</accession>
<organism evidence="8 9">
    <name type="scientific">Corynebacterium casei UCMA 3821</name>
    <dbReference type="NCBI Taxonomy" id="1110505"/>
    <lineage>
        <taxon>Bacteria</taxon>
        <taxon>Bacillati</taxon>
        <taxon>Actinomycetota</taxon>
        <taxon>Actinomycetes</taxon>
        <taxon>Mycobacteriales</taxon>
        <taxon>Corynebacteriaceae</taxon>
        <taxon>Corynebacterium</taxon>
    </lineage>
</organism>
<feature type="domain" description="Core-binding (CB)" evidence="7">
    <location>
        <begin position="76"/>
        <end position="152"/>
    </location>
</feature>
<dbReference type="AlphaFoldDB" id="G7HYP3"/>
<evidence type="ECO:0000256" key="3">
    <source>
        <dbReference type="ARBA" id="ARBA00023125"/>
    </source>
</evidence>
<dbReference type="Pfam" id="PF00589">
    <property type="entry name" value="Phage_integrase"/>
    <property type="match status" value="1"/>
</dbReference>
<dbReference type="GO" id="GO:0006310">
    <property type="term" value="P:DNA recombination"/>
    <property type="evidence" value="ECO:0007669"/>
    <property type="project" value="UniProtKB-KW"/>
</dbReference>
<dbReference type="PANTHER" id="PTHR30629">
    <property type="entry name" value="PROPHAGE INTEGRASE"/>
    <property type="match status" value="1"/>
</dbReference>
<dbReference type="PANTHER" id="PTHR30629:SF2">
    <property type="entry name" value="PROPHAGE INTEGRASE INTS-RELATED"/>
    <property type="match status" value="1"/>
</dbReference>
<dbReference type="Pfam" id="PF14659">
    <property type="entry name" value="Phage_int_SAM_3"/>
    <property type="match status" value="1"/>
</dbReference>
<reference evidence="8 9" key="1">
    <citation type="journal article" date="2012" name="J. Bacteriol.">
        <title>Genome Sequence of Corynebacterium casei UCMA 3821, Isolated from a Smear-Ripened Cheese.</title>
        <authorList>
            <person name="Monnet C."/>
            <person name="Loux V."/>
            <person name="Bento P."/>
            <person name="Gibrat J.F."/>
            <person name="Straub C."/>
            <person name="Bonnarme P."/>
            <person name="Landaud S."/>
            <person name="Irlinger F."/>
        </authorList>
    </citation>
    <scope>NUCLEOTIDE SEQUENCE [LARGE SCALE GENOMIC DNA]</scope>
    <source>
        <strain evidence="8 9">UCMA 3821</strain>
    </source>
</reference>
<evidence type="ECO:0000256" key="2">
    <source>
        <dbReference type="ARBA" id="ARBA00022908"/>
    </source>
</evidence>
<feature type="domain" description="Tyr recombinase" evidence="6">
    <location>
        <begin position="173"/>
        <end position="366"/>
    </location>
</feature>
<evidence type="ECO:0000256" key="1">
    <source>
        <dbReference type="ARBA" id="ARBA00008857"/>
    </source>
</evidence>
<dbReference type="InterPro" id="IPR050808">
    <property type="entry name" value="Phage_Integrase"/>
</dbReference>
<evidence type="ECO:0000256" key="4">
    <source>
        <dbReference type="ARBA" id="ARBA00023172"/>
    </source>
</evidence>
<evidence type="ECO:0000313" key="9">
    <source>
        <dbReference type="Proteomes" id="UP000004840"/>
    </source>
</evidence>
<keyword evidence="2" id="KW-0229">DNA integration</keyword>
<dbReference type="InterPro" id="IPR002104">
    <property type="entry name" value="Integrase_catalytic"/>
</dbReference>
<dbReference type="Gene3D" id="1.10.443.10">
    <property type="entry name" value="Intergrase catalytic core"/>
    <property type="match status" value="1"/>
</dbReference>
<keyword evidence="3 5" id="KW-0238">DNA-binding</keyword>
<name>G7HYP3_9CORY</name>